<dbReference type="PANTHER" id="PTHR11601">
    <property type="entry name" value="CYSTEINE DESULFURYLASE FAMILY MEMBER"/>
    <property type="match status" value="1"/>
</dbReference>
<dbReference type="GO" id="GO:0031071">
    <property type="term" value="F:cysteine desulfurase activity"/>
    <property type="evidence" value="ECO:0007669"/>
    <property type="project" value="UniProtKB-EC"/>
</dbReference>
<evidence type="ECO:0000256" key="8">
    <source>
        <dbReference type="ARBA" id="ARBA00023014"/>
    </source>
</evidence>
<evidence type="ECO:0000256" key="3">
    <source>
        <dbReference type="ARBA" id="ARBA00012239"/>
    </source>
</evidence>
<feature type="domain" description="Aminotransferase class V" evidence="11">
    <location>
        <begin position="3"/>
        <end position="358"/>
    </location>
</feature>
<dbReference type="Gene3D" id="3.90.1150.10">
    <property type="entry name" value="Aspartate Aminotransferase, domain 1"/>
    <property type="match status" value="1"/>
</dbReference>
<dbReference type="InterPro" id="IPR015424">
    <property type="entry name" value="PyrdxlP-dep_Trfase"/>
</dbReference>
<evidence type="ECO:0000313" key="13">
    <source>
        <dbReference type="Proteomes" id="UP000298653"/>
    </source>
</evidence>
<keyword evidence="8" id="KW-0411">Iron-sulfur</keyword>
<dbReference type="KEGG" id="arf:AR1Y2_0189"/>
<dbReference type="EMBL" id="CP040058">
    <property type="protein sequence ID" value="QCP33643.1"/>
    <property type="molecule type" value="Genomic_DNA"/>
</dbReference>
<dbReference type="Proteomes" id="UP000298653">
    <property type="component" value="Chromosome"/>
</dbReference>
<dbReference type="GO" id="GO:0046872">
    <property type="term" value="F:metal ion binding"/>
    <property type="evidence" value="ECO:0007669"/>
    <property type="project" value="UniProtKB-KW"/>
</dbReference>
<dbReference type="PROSITE" id="PS00595">
    <property type="entry name" value="AA_TRANSFER_CLASS_5"/>
    <property type="match status" value="1"/>
</dbReference>
<dbReference type="InterPro" id="IPR000192">
    <property type="entry name" value="Aminotrans_V_dom"/>
</dbReference>
<dbReference type="OrthoDB" id="9808002at2"/>
<dbReference type="Pfam" id="PF00266">
    <property type="entry name" value="Aminotran_5"/>
    <property type="match status" value="1"/>
</dbReference>
<dbReference type="Gene3D" id="3.40.640.10">
    <property type="entry name" value="Type I PLP-dependent aspartate aminotransferase-like (Major domain)"/>
    <property type="match status" value="1"/>
</dbReference>
<dbReference type="AlphaFoldDB" id="A0A4P8ID43"/>
<name>A0A4P8ID43_9FIRM</name>
<keyword evidence="5" id="KW-0479">Metal-binding</keyword>
<dbReference type="InterPro" id="IPR016454">
    <property type="entry name" value="Cysteine_dSase"/>
</dbReference>
<evidence type="ECO:0000256" key="10">
    <source>
        <dbReference type="RuleBase" id="RU004504"/>
    </source>
</evidence>
<evidence type="ECO:0000256" key="1">
    <source>
        <dbReference type="ARBA" id="ARBA00001933"/>
    </source>
</evidence>
<organism evidence="12 13">
    <name type="scientific">Anaerostipes rhamnosivorans</name>
    <dbReference type="NCBI Taxonomy" id="1229621"/>
    <lineage>
        <taxon>Bacteria</taxon>
        <taxon>Bacillati</taxon>
        <taxon>Bacillota</taxon>
        <taxon>Clostridia</taxon>
        <taxon>Lachnospirales</taxon>
        <taxon>Lachnospiraceae</taxon>
        <taxon>Anaerostipes</taxon>
    </lineage>
</organism>
<dbReference type="PIRSF" id="PIRSF005572">
    <property type="entry name" value="NifS"/>
    <property type="match status" value="1"/>
</dbReference>
<evidence type="ECO:0000256" key="2">
    <source>
        <dbReference type="ARBA" id="ARBA00006490"/>
    </source>
</evidence>
<accession>A0A4P8ID43</accession>
<evidence type="ECO:0000313" key="12">
    <source>
        <dbReference type="EMBL" id="QCP33643.1"/>
    </source>
</evidence>
<comment type="catalytic activity">
    <reaction evidence="9">
        <text>(sulfur carrier)-H + L-cysteine = (sulfur carrier)-SH + L-alanine</text>
        <dbReference type="Rhea" id="RHEA:43892"/>
        <dbReference type="Rhea" id="RHEA-COMP:14737"/>
        <dbReference type="Rhea" id="RHEA-COMP:14739"/>
        <dbReference type="ChEBI" id="CHEBI:29917"/>
        <dbReference type="ChEBI" id="CHEBI:35235"/>
        <dbReference type="ChEBI" id="CHEBI:57972"/>
        <dbReference type="ChEBI" id="CHEBI:64428"/>
        <dbReference type="EC" id="2.8.1.7"/>
    </reaction>
</comment>
<dbReference type="InterPro" id="IPR015422">
    <property type="entry name" value="PyrdxlP-dep_Trfase_small"/>
</dbReference>
<reference evidence="12 13" key="1">
    <citation type="submission" date="2019-05" db="EMBL/GenBank/DDBJ databases">
        <title>Complete genome sequencing of Anaerostipes rhamnosivorans.</title>
        <authorList>
            <person name="Bui T.P.N."/>
            <person name="de Vos W.M."/>
        </authorList>
    </citation>
    <scope>NUCLEOTIDE SEQUENCE [LARGE SCALE GENOMIC DNA]</scope>
    <source>
        <strain evidence="12 13">1y2</strain>
    </source>
</reference>
<dbReference type="PANTHER" id="PTHR11601:SF34">
    <property type="entry name" value="CYSTEINE DESULFURASE"/>
    <property type="match status" value="1"/>
</dbReference>
<evidence type="ECO:0000259" key="11">
    <source>
        <dbReference type="Pfam" id="PF00266"/>
    </source>
</evidence>
<dbReference type="InterPro" id="IPR020578">
    <property type="entry name" value="Aminotrans_V_PyrdxlP_BS"/>
</dbReference>
<dbReference type="FunFam" id="3.40.640.10:FF:000084">
    <property type="entry name" value="IscS-like cysteine desulfurase"/>
    <property type="match status" value="1"/>
</dbReference>
<dbReference type="GO" id="GO:0051536">
    <property type="term" value="F:iron-sulfur cluster binding"/>
    <property type="evidence" value="ECO:0007669"/>
    <property type="project" value="UniProtKB-KW"/>
</dbReference>
<keyword evidence="6" id="KW-0663">Pyridoxal phosphate</keyword>
<protein>
    <recommendedName>
        <fullName evidence="3">cysteine desulfurase</fullName>
        <ecNumber evidence="3">2.8.1.7</ecNumber>
    </recommendedName>
</protein>
<dbReference type="Gene3D" id="1.10.260.50">
    <property type="match status" value="1"/>
</dbReference>
<evidence type="ECO:0000256" key="4">
    <source>
        <dbReference type="ARBA" id="ARBA00022679"/>
    </source>
</evidence>
<evidence type="ECO:0000256" key="5">
    <source>
        <dbReference type="ARBA" id="ARBA00022723"/>
    </source>
</evidence>
<comment type="similarity">
    <text evidence="2">Belongs to the class-V pyridoxal-phosphate-dependent aminotransferase family. NifS/IscS subfamily.</text>
</comment>
<evidence type="ECO:0000256" key="9">
    <source>
        <dbReference type="ARBA" id="ARBA00050776"/>
    </source>
</evidence>
<dbReference type="InterPro" id="IPR015421">
    <property type="entry name" value="PyrdxlP-dep_Trfase_major"/>
</dbReference>
<evidence type="ECO:0000256" key="6">
    <source>
        <dbReference type="ARBA" id="ARBA00022898"/>
    </source>
</evidence>
<proteinExistence type="inferred from homology"/>
<sequence length="382" mass="42799">MSIYLDYNASAPIDKSVLEVMIETYMKSYGNADSRTHIYGNQASAQVERAREQVAALLKIRREEVIFTSGSTESNNMAILGMRNYAIQNNKRHIVTSTIEHKSVLEPIKQLMKEGFDVDFVKPNRSGRIEAKKVLEKVREDTFLVSIMHINNETGTIQPVKEIGDYLKRTDTWFHVDAAQSCGKLVVDLQNLNYDLLSISAHKMYGPQGIGALIRRYRDGKKPPLKAIMYGGGQENGLRPGTLPVALIVGLGHACSLSLKNSTEYCKLYKQNEKDILELLQNSGTRYIINGDLKYASGNTLNISFIDIDSEAFMLLAKNHVGVSNGSACNSSSRYETSYVLKEMGLDQKVIEEAVRISWGRKKLDFSELQKVLIKVKACQET</sequence>
<keyword evidence="13" id="KW-1185">Reference proteome</keyword>
<keyword evidence="7" id="KW-0408">Iron</keyword>
<keyword evidence="4 12" id="KW-0808">Transferase</keyword>
<dbReference type="EC" id="2.8.1.7" evidence="3"/>
<gene>
    <name evidence="12" type="ORF">AR1Y2_0189</name>
</gene>
<evidence type="ECO:0000256" key="7">
    <source>
        <dbReference type="ARBA" id="ARBA00023004"/>
    </source>
</evidence>
<comment type="cofactor">
    <cofactor evidence="1 10">
        <name>pyridoxal 5'-phosphate</name>
        <dbReference type="ChEBI" id="CHEBI:597326"/>
    </cofactor>
</comment>
<dbReference type="SUPFAM" id="SSF53383">
    <property type="entry name" value="PLP-dependent transferases"/>
    <property type="match status" value="1"/>
</dbReference>